<gene>
    <name evidence="2" type="ORF">IP98_00270</name>
</gene>
<proteinExistence type="predicted"/>
<organism evidence="2 3">
    <name type="scientific">Flavobacterium cauense R2A-7</name>
    <dbReference type="NCBI Taxonomy" id="1341154"/>
    <lineage>
        <taxon>Bacteria</taxon>
        <taxon>Pseudomonadati</taxon>
        <taxon>Bacteroidota</taxon>
        <taxon>Flavobacteriia</taxon>
        <taxon>Flavobacteriales</taxon>
        <taxon>Flavobacteriaceae</taxon>
        <taxon>Flavobacterium</taxon>
    </lineage>
</organism>
<dbReference type="OrthoDB" id="21421at2"/>
<dbReference type="Pfam" id="PF17775">
    <property type="entry name" value="YchJ_M-like"/>
    <property type="match status" value="1"/>
</dbReference>
<sequence>MQNCYCGSGKSFSECCEPYIVGVKKAPTAEALMRSRYSAYCTQQADYLVATTHSSTRRYHNKKDILAWSKENHWLKLEIISASENTVEFKACFLDNRLKNHIHHERSTFKKEGDFWFYVDGIFNEDIR</sequence>
<dbReference type="Proteomes" id="UP000319848">
    <property type="component" value="Unassembled WGS sequence"/>
</dbReference>
<evidence type="ECO:0000259" key="1">
    <source>
        <dbReference type="Pfam" id="PF17775"/>
    </source>
</evidence>
<keyword evidence="3" id="KW-1185">Reference proteome</keyword>
<dbReference type="RefSeq" id="WP_023571574.1">
    <property type="nucleotide sequence ID" value="NZ_AVBI01000019.1"/>
</dbReference>
<dbReference type="PANTHER" id="PTHR33747">
    <property type="entry name" value="UPF0225 PROTEIN SCO1677"/>
    <property type="match status" value="1"/>
</dbReference>
<comment type="caution">
    <text evidence="2">The sequence shown here is derived from an EMBL/GenBank/DDBJ whole genome shotgun (WGS) entry which is preliminary data.</text>
</comment>
<dbReference type="SUPFAM" id="SSF54427">
    <property type="entry name" value="NTF2-like"/>
    <property type="match status" value="1"/>
</dbReference>
<dbReference type="STRING" id="1341154.FCR2A7T_24730"/>
<dbReference type="PANTHER" id="PTHR33747:SF1">
    <property type="entry name" value="ADENYLATE CYCLASE-ASSOCIATED CAP C-TERMINAL DOMAIN-CONTAINING PROTEIN"/>
    <property type="match status" value="1"/>
</dbReference>
<evidence type="ECO:0000313" key="2">
    <source>
        <dbReference type="EMBL" id="TWI15278.1"/>
    </source>
</evidence>
<name>V6RX58_9FLAO</name>
<dbReference type="Gene3D" id="3.10.450.50">
    <property type="match status" value="1"/>
</dbReference>
<evidence type="ECO:0000313" key="3">
    <source>
        <dbReference type="Proteomes" id="UP000319848"/>
    </source>
</evidence>
<accession>V6RX58</accession>
<protein>
    <submittedName>
        <fullName evidence="2">SEC-C motif-containing protein</fullName>
    </submittedName>
</protein>
<dbReference type="AlphaFoldDB" id="V6RX58"/>
<dbReference type="EMBL" id="VLKQ01000001">
    <property type="protein sequence ID" value="TWI15278.1"/>
    <property type="molecule type" value="Genomic_DNA"/>
</dbReference>
<reference evidence="2 3" key="1">
    <citation type="journal article" date="2015" name="Stand. Genomic Sci.">
        <title>Genomic Encyclopedia of Bacterial and Archaeal Type Strains, Phase III: the genomes of soil and plant-associated and newly described type strains.</title>
        <authorList>
            <person name="Whitman W.B."/>
            <person name="Woyke T."/>
            <person name="Klenk H.P."/>
            <person name="Zhou Y."/>
            <person name="Lilburn T.G."/>
            <person name="Beck B.J."/>
            <person name="De Vos P."/>
            <person name="Vandamme P."/>
            <person name="Eisen J.A."/>
            <person name="Garrity G."/>
            <person name="Hugenholtz P."/>
            <person name="Kyrpides N.C."/>
        </authorList>
    </citation>
    <scope>NUCLEOTIDE SEQUENCE [LARGE SCALE GENOMIC DNA]</scope>
    <source>
        <strain evidence="2 3">CGMCC 1.7270</strain>
    </source>
</reference>
<dbReference type="InterPro" id="IPR048469">
    <property type="entry name" value="YchJ-like_M"/>
</dbReference>
<feature type="domain" description="YchJ-like middle NTF2-like" evidence="1">
    <location>
        <begin position="28"/>
        <end position="121"/>
    </location>
</feature>
<dbReference type="InterPro" id="IPR032710">
    <property type="entry name" value="NTF2-like_dom_sf"/>
</dbReference>